<dbReference type="EC" id="3.1.4.-" evidence="2"/>
<dbReference type="PANTHER" id="PTHR42850:SF2">
    <property type="entry name" value="BLL5683 PROTEIN"/>
    <property type="match status" value="1"/>
</dbReference>
<dbReference type="SUPFAM" id="SSF56300">
    <property type="entry name" value="Metallo-dependent phosphatases"/>
    <property type="match status" value="1"/>
</dbReference>
<evidence type="ECO:0000313" key="4">
    <source>
        <dbReference type="EMBL" id="MFD1705958.1"/>
    </source>
</evidence>
<keyword evidence="2" id="KW-0479">Metal-binding</keyword>
<dbReference type="Gene3D" id="3.60.21.10">
    <property type="match status" value="1"/>
</dbReference>
<dbReference type="PANTHER" id="PTHR42850">
    <property type="entry name" value="METALLOPHOSPHOESTERASE"/>
    <property type="match status" value="1"/>
</dbReference>
<evidence type="ECO:0000259" key="3">
    <source>
        <dbReference type="Pfam" id="PF12850"/>
    </source>
</evidence>
<feature type="domain" description="Calcineurin-like phosphoesterase" evidence="3">
    <location>
        <begin position="1"/>
        <end position="196"/>
    </location>
</feature>
<dbReference type="InterPro" id="IPR024654">
    <property type="entry name" value="Calcineurin-like_PHP_lpxH"/>
</dbReference>
<gene>
    <name evidence="4" type="ORF">ACFSCZ_04220</name>
</gene>
<evidence type="ECO:0000256" key="2">
    <source>
        <dbReference type="RuleBase" id="RU362039"/>
    </source>
</evidence>
<keyword evidence="5" id="KW-1185">Reference proteome</keyword>
<dbReference type="EMBL" id="JBHUEO010000006">
    <property type="protein sequence ID" value="MFD1705958.1"/>
    <property type="molecule type" value="Genomic_DNA"/>
</dbReference>
<organism evidence="4 5">
    <name type="scientific">Siminovitchia sediminis</name>
    <dbReference type="NCBI Taxonomy" id="1274353"/>
    <lineage>
        <taxon>Bacteria</taxon>
        <taxon>Bacillati</taxon>
        <taxon>Bacillota</taxon>
        <taxon>Bacilli</taxon>
        <taxon>Bacillales</taxon>
        <taxon>Bacillaceae</taxon>
        <taxon>Siminovitchia</taxon>
    </lineage>
</organism>
<evidence type="ECO:0000313" key="5">
    <source>
        <dbReference type="Proteomes" id="UP001597301"/>
    </source>
</evidence>
<proteinExistence type="inferred from homology"/>
<dbReference type="InterPro" id="IPR000979">
    <property type="entry name" value="Phosphodiesterase_MJ0936/Vps29"/>
</dbReference>
<accession>A0ABW4KIE2</accession>
<protein>
    <recommendedName>
        <fullName evidence="2">Phosphoesterase</fullName>
        <ecNumber evidence="2">3.1.4.-</ecNumber>
    </recommendedName>
</protein>
<dbReference type="RefSeq" id="WP_380772512.1">
    <property type="nucleotide sequence ID" value="NZ_JBHUEO010000006.1"/>
</dbReference>
<sequence>MRLAFISDIHGNSIALDAVLNDISKRKVDQIYVLGDICYRGPEPKQSVNLVQSISTKVIKGNADEWLVRGIKKGEVPEASFEIMEKERKWTLSQLEEKDIRYLDNLPSEIIEQAGNFRIHAFHAAPHSTFDVIQPYENDEVISKKLFVNEADVYIYGHIHKPYVRYINGKCVVNIGSVGLPFDGIAKPSYAILDIDGTSFHVSIVRVGYEVQRVVNQIKQFDYPNTEFMISLLEKGST</sequence>
<dbReference type="Proteomes" id="UP001597301">
    <property type="component" value="Unassembled WGS sequence"/>
</dbReference>
<dbReference type="InterPro" id="IPR029052">
    <property type="entry name" value="Metallo-depent_PP-like"/>
</dbReference>
<dbReference type="PIRSF" id="PIRSF000883">
    <property type="entry name" value="Pesterase_MJ0912"/>
    <property type="match status" value="1"/>
</dbReference>
<dbReference type="NCBIfam" id="TIGR00040">
    <property type="entry name" value="yfcE"/>
    <property type="match status" value="1"/>
</dbReference>
<dbReference type="InterPro" id="IPR011152">
    <property type="entry name" value="Pesterase_MJ0912"/>
</dbReference>
<reference evidence="5" key="1">
    <citation type="journal article" date="2019" name="Int. J. Syst. Evol. Microbiol.">
        <title>The Global Catalogue of Microorganisms (GCM) 10K type strain sequencing project: providing services to taxonomists for standard genome sequencing and annotation.</title>
        <authorList>
            <consortium name="The Broad Institute Genomics Platform"/>
            <consortium name="The Broad Institute Genome Sequencing Center for Infectious Disease"/>
            <person name="Wu L."/>
            <person name="Ma J."/>
        </authorList>
    </citation>
    <scope>NUCLEOTIDE SEQUENCE [LARGE SCALE GENOMIC DNA]</scope>
    <source>
        <strain evidence="5">CGMCC 1.12295</strain>
    </source>
</reference>
<comment type="caution">
    <text evidence="4">The sequence shown here is derived from an EMBL/GenBank/DDBJ whole genome shotgun (WGS) entry which is preliminary data.</text>
</comment>
<comment type="similarity">
    <text evidence="1 2">Belongs to the metallophosphoesterase superfamily. YfcE family.</text>
</comment>
<evidence type="ECO:0000256" key="1">
    <source>
        <dbReference type="ARBA" id="ARBA00008950"/>
    </source>
</evidence>
<dbReference type="Pfam" id="PF12850">
    <property type="entry name" value="Metallophos_2"/>
    <property type="match status" value="1"/>
</dbReference>
<dbReference type="InterPro" id="IPR050126">
    <property type="entry name" value="Ap4A_hydrolase"/>
</dbReference>
<name>A0ABW4KIE2_9BACI</name>
<comment type="cofactor">
    <cofactor evidence="2">
        <name>a divalent metal cation</name>
        <dbReference type="ChEBI" id="CHEBI:60240"/>
    </cofactor>
</comment>